<reference evidence="12 13" key="1">
    <citation type="submission" date="2024-03" db="EMBL/GenBank/DDBJ databases">
        <title>Genome-scale model development and genomic sequencing of the oleaginous clade Lipomyces.</title>
        <authorList>
            <consortium name="Lawrence Berkeley National Laboratory"/>
            <person name="Czajka J.J."/>
            <person name="Han Y."/>
            <person name="Kim J."/>
            <person name="Mondo S.J."/>
            <person name="Hofstad B.A."/>
            <person name="Robles A."/>
            <person name="Haridas S."/>
            <person name="Riley R."/>
            <person name="LaButti K."/>
            <person name="Pangilinan J."/>
            <person name="Andreopoulos W."/>
            <person name="Lipzen A."/>
            <person name="Yan J."/>
            <person name="Wang M."/>
            <person name="Ng V."/>
            <person name="Grigoriev I.V."/>
            <person name="Spatafora J.W."/>
            <person name="Magnuson J.K."/>
            <person name="Baker S.E."/>
            <person name="Pomraning K.R."/>
        </authorList>
    </citation>
    <scope>NUCLEOTIDE SEQUENCE [LARGE SCALE GENOMIC DNA]</scope>
    <source>
        <strain evidence="12 13">Phaff 52-87</strain>
    </source>
</reference>
<dbReference type="RefSeq" id="XP_064767309.1">
    <property type="nucleotide sequence ID" value="XM_064910009.1"/>
</dbReference>
<keyword evidence="9" id="KW-0812">Transmembrane</keyword>
<feature type="compositionally biased region" description="Acidic residues" evidence="8">
    <location>
        <begin position="833"/>
        <end position="845"/>
    </location>
</feature>
<evidence type="ECO:0000256" key="6">
    <source>
        <dbReference type="ARBA" id="ARBA00022837"/>
    </source>
</evidence>
<feature type="compositionally biased region" description="Low complexity" evidence="8">
    <location>
        <begin position="666"/>
        <end position="704"/>
    </location>
</feature>
<evidence type="ECO:0000256" key="9">
    <source>
        <dbReference type="SAM" id="Phobius"/>
    </source>
</evidence>
<name>A0ABR1F360_9ASCO</name>
<dbReference type="PROSITE" id="PS00138">
    <property type="entry name" value="SUBTILASE_SER"/>
    <property type="match status" value="1"/>
</dbReference>
<dbReference type="InterPro" id="IPR023828">
    <property type="entry name" value="Peptidase_S8_Ser-AS"/>
</dbReference>
<dbReference type="InterPro" id="IPR002884">
    <property type="entry name" value="P_dom"/>
</dbReference>
<feature type="chain" id="PRO_5046111069" evidence="10">
    <location>
        <begin position="27"/>
        <end position="886"/>
    </location>
</feature>
<feature type="domain" description="P/Homo B" evidence="11">
    <location>
        <begin position="503"/>
        <end position="638"/>
    </location>
</feature>
<gene>
    <name evidence="12" type="ORF">BZA70DRAFT_188546</name>
</gene>
<feature type="region of interest" description="Disordered" evidence="8">
    <location>
        <begin position="644"/>
        <end position="728"/>
    </location>
</feature>
<protein>
    <submittedName>
        <fullName evidence="12">Pheromone processing endoprotease Kex2</fullName>
    </submittedName>
</protein>
<keyword evidence="9" id="KW-0472">Membrane</keyword>
<dbReference type="PROSITE" id="PS51892">
    <property type="entry name" value="SUBTILASE"/>
    <property type="match status" value="1"/>
</dbReference>
<dbReference type="GeneID" id="90035521"/>
<evidence type="ECO:0000256" key="5">
    <source>
        <dbReference type="ARBA" id="ARBA00022825"/>
    </source>
</evidence>
<dbReference type="CDD" id="cd04059">
    <property type="entry name" value="Peptidases_S8_Protein_convertases_Kexins_Furin-like"/>
    <property type="match status" value="1"/>
</dbReference>
<dbReference type="Proteomes" id="UP001498771">
    <property type="component" value="Unassembled WGS sequence"/>
</dbReference>
<dbReference type="PROSITE" id="PS51257">
    <property type="entry name" value="PROKAR_LIPOPROTEIN"/>
    <property type="match status" value="1"/>
</dbReference>
<keyword evidence="13" id="KW-1185">Reference proteome</keyword>
<dbReference type="PANTHER" id="PTHR42884:SF14">
    <property type="entry name" value="NEUROENDOCRINE CONVERTASE 1"/>
    <property type="match status" value="1"/>
</dbReference>
<dbReference type="SUPFAM" id="SSF49785">
    <property type="entry name" value="Galactose-binding domain-like"/>
    <property type="match status" value="1"/>
</dbReference>
<evidence type="ECO:0000256" key="4">
    <source>
        <dbReference type="ARBA" id="ARBA00022801"/>
    </source>
</evidence>
<feature type="active site" description="Charge relay system" evidence="7">
    <location>
        <position position="427"/>
    </location>
</feature>
<feature type="signal peptide" evidence="10">
    <location>
        <begin position="1"/>
        <end position="26"/>
    </location>
</feature>
<dbReference type="InterPro" id="IPR008979">
    <property type="entry name" value="Galactose-bd-like_sf"/>
</dbReference>
<sequence>MFGLKLQLTPLLAVLVLACSLAPAFADTLNPRAHVAPRDYAKRDYFAFELVWPDLEPADPHSSAATDTSRTSIPDAGVLSLLSDFASEYGLTFEEQLGSLDNHYLFSAPKANKAEYLISRKIKKRYGGIHAQAVKYFEKMRVKKLHKRASVAAPKKPPIDSGLVPVREVEELLDIRDPEFEKQWHLINPYQPGHDINITGVWMQNVTGEGIVTAIVDDGLDFESDDLRDNFYPQGSYDFNDNKPLPKPMLADDRHGTRCAGEIAAAKNDVCGVGSAYDSKVAGIRILSKEISDADEALALNFAMQDIDIYSCSWGPPDDGKAMDAPGVLIKRAMVNGVEKGRGGKGSVFVFASGNGAQNGDNCNFDGYTNSIYSITVGAIDRKGLHPYYAEDCSAQLVVTYSSGSGDYIHTTDVGKAACTDVHGGTSAAAPLAAGIFALVLSVRPDLTWRDMQYLTIMTAVPVMNADALYQTTAIGRQFSHRYGYGKLDTYAIVEAAKAWKNVKPQAWLDTHVAPVHKDIPQNDEGFTSYITIDASMLQKANLAFLEHVQVKVNIKHQRRGELSVRLESPTGIVSLLATPRPFDQSTEGMVEWWFMTVAHWGETGIGTWKLTVYDTHDDQFTGTFEDWTMRIWGQGIDADAAKPFPLPKLPPGLEDPTFSGTVALPPSTTSTTQAQTSSPSTTSPTSDPTSVTSPAPSTTSEPDSSWDDYDDNDSDDKPDDSSDSGKSEKLFGFIPTFGMSMDKVVWIYGSALLIVGFLTLIGVWLCVARRNRQGLRRSRAARDENGYEFQVLRNAADMEDGAGHPPRRKARDLYDAFENIDEDDAFAVEDLLSEDEDDGAEDELLGGRTGGRKTEAREAKEGDEGEAGEDKVRLLSHAGEASGSQ</sequence>
<dbReference type="SUPFAM" id="SSF52743">
    <property type="entry name" value="Subtilisin-like"/>
    <property type="match status" value="1"/>
</dbReference>
<dbReference type="PANTHER" id="PTHR42884">
    <property type="entry name" value="PROPROTEIN CONVERTASE SUBTILISIN/KEXIN-RELATED"/>
    <property type="match status" value="1"/>
</dbReference>
<evidence type="ECO:0000259" key="11">
    <source>
        <dbReference type="PROSITE" id="PS51829"/>
    </source>
</evidence>
<dbReference type="InterPro" id="IPR000209">
    <property type="entry name" value="Peptidase_S8/S53_dom"/>
</dbReference>
<dbReference type="Gene3D" id="2.60.120.260">
    <property type="entry name" value="Galactose-binding domain-like"/>
    <property type="match status" value="1"/>
</dbReference>
<dbReference type="InterPro" id="IPR034182">
    <property type="entry name" value="Kexin/furin"/>
</dbReference>
<proteinExistence type="inferred from homology"/>
<keyword evidence="6" id="KW-0106">Calcium</keyword>
<evidence type="ECO:0000256" key="7">
    <source>
        <dbReference type="PROSITE-ProRule" id="PRU01240"/>
    </source>
</evidence>
<dbReference type="PRINTS" id="PR00723">
    <property type="entry name" value="SUBTILISIN"/>
</dbReference>
<dbReference type="Pfam" id="PF00082">
    <property type="entry name" value="Peptidase_S8"/>
    <property type="match status" value="1"/>
</dbReference>
<dbReference type="InterPro" id="IPR036852">
    <property type="entry name" value="Peptidase_S8/S53_dom_sf"/>
</dbReference>
<keyword evidence="2 7" id="KW-0645">Protease</keyword>
<comment type="caution">
    <text evidence="12">The sequence shown here is derived from an EMBL/GenBank/DDBJ whole genome shotgun (WGS) entry which is preliminary data.</text>
</comment>
<evidence type="ECO:0000256" key="8">
    <source>
        <dbReference type="SAM" id="MobiDB-lite"/>
    </source>
</evidence>
<comment type="similarity">
    <text evidence="1">Belongs to the peptidase S8 family. Furin subfamily.</text>
</comment>
<keyword evidence="5 7" id="KW-0720">Serine protease</keyword>
<keyword evidence="9" id="KW-1133">Transmembrane helix</keyword>
<feature type="transmembrane region" description="Helical" evidence="9">
    <location>
        <begin position="746"/>
        <end position="768"/>
    </location>
</feature>
<dbReference type="InterPro" id="IPR022398">
    <property type="entry name" value="Peptidase_S8_His-AS"/>
</dbReference>
<dbReference type="Pfam" id="PF01483">
    <property type="entry name" value="P_proprotein"/>
    <property type="match status" value="1"/>
</dbReference>
<evidence type="ECO:0000256" key="10">
    <source>
        <dbReference type="SAM" id="SignalP"/>
    </source>
</evidence>
<dbReference type="PROSITE" id="PS00137">
    <property type="entry name" value="SUBTILASE_HIS"/>
    <property type="match status" value="1"/>
</dbReference>
<feature type="compositionally biased region" description="Acidic residues" evidence="8">
    <location>
        <begin position="705"/>
        <end position="719"/>
    </location>
</feature>
<evidence type="ECO:0000256" key="1">
    <source>
        <dbReference type="ARBA" id="ARBA00005325"/>
    </source>
</evidence>
<dbReference type="Gene3D" id="3.40.50.200">
    <property type="entry name" value="Peptidase S8/S53 domain"/>
    <property type="match status" value="1"/>
</dbReference>
<dbReference type="InterPro" id="IPR015500">
    <property type="entry name" value="Peptidase_S8_subtilisin-rel"/>
</dbReference>
<feature type="active site" description="Charge relay system" evidence="7">
    <location>
        <position position="255"/>
    </location>
</feature>
<feature type="compositionally biased region" description="Basic and acidic residues" evidence="8">
    <location>
        <begin position="853"/>
        <end position="874"/>
    </location>
</feature>
<dbReference type="EMBL" id="JBBJBU010000008">
    <property type="protein sequence ID" value="KAK7204276.1"/>
    <property type="molecule type" value="Genomic_DNA"/>
</dbReference>
<accession>A0ABR1F360</accession>
<keyword evidence="3 10" id="KW-0732">Signal</keyword>
<feature type="region of interest" description="Disordered" evidence="8">
    <location>
        <begin position="833"/>
        <end position="886"/>
    </location>
</feature>
<evidence type="ECO:0000313" key="12">
    <source>
        <dbReference type="EMBL" id="KAK7204276.1"/>
    </source>
</evidence>
<evidence type="ECO:0000313" key="13">
    <source>
        <dbReference type="Proteomes" id="UP001498771"/>
    </source>
</evidence>
<feature type="active site" description="Charge relay system" evidence="7">
    <location>
        <position position="217"/>
    </location>
</feature>
<keyword evidence="4 7" id="KW-0378">Hydrolase</keyword>
<dbReference type="PROSITE" id="PS51829">
    <property type="entry name" value="P_HOMO_B"/>
    <property type="match status" value="1"/>
</dbReference>
<evidence type="ECO:0000256" key="3">
    <source>
        <dbReference type="ARBA" id="ARBA00022729"/>
    </source>
</evidence>
<organism evidence="12 13">
    <name type="scientific">Myxozyma melibiosi</name>
    <dbReference type="NCBI Taxonomy" id="54550"/>
    <lineage>
        <taxon>Eukaryota</taxon>
        <taxon>Fungi</taxon>
        <taxon>Dikarya</taxon>
        <taxon>Ascomycota</taxon>
        <taxon>Saccharomycotina</taxon>
        <taxon>Lipomycetes</taxon>
        <taxon>Lipomycetales</taxon>
        <taxon>Lipomycetaceae</taxon>
        <taxon>Myxozyma</taxon>
    </lineage>
</organism>
<evidence type="ECO:0000256" key="2">
    <source>
        <dbReference type="ARBA" id="ARBA00022670"/>
    </source>
</evidence>